<dbReference type="Pfam" id="PF00480">
    <property type="entry name" value="ROK"/>
    <property type="match status" value="1"/>
</dbReference>
<reference evidence="1 2" key="1">
    <citation type="journal article" date="2017" name="Elife">
        <title>Extensive horizontal gene transfer in cheese-associated bacteria.</title>
        <authorList>
            <person name="Bonham K.S."/>
            <person name="Wolfe B.E."/>
            <person name="Dutton R.J."/>
        </authorList>
    </citation>
    <scope>NUCLEOTIDE SEQUENCE [LARGE SCALE GENOMIC DNA]</scope>
    <source>
        <strain evidence="1 2">JB196</strain>
    </source>
</reference>
<accession>A0A368LPT4</accession>
<dbReference type="CDD" id="cd24152">
    <property type="entry name" value="ASKHA_NBD_ROK-like"/>
    <property type="match status" value="1"/>
</dbReference>
<dbReference type="EMBL" id="QPGL01000001">
    <property type="protein sequence ID" value="RCS73503.1"/>
    <property type="molecule type" value="Genomic_DNA"/>
</dbReference>
<dbReference type="PANTHER" id="PTHR18964">
    <property type="entry name" value="ROK (REPRESSOR, ORF, KINASE) FAMILY"/>
    <property type="match status" value="1"/>
</dbReference>
<protein>
    <submittedName>
        <fullName evidence="1">ROK family protein</fullName>
    </submittedName>
</protein>
<dbReference type="Proteomes" id="UP000252479">
    <property type="component" value="Unassembled WGS sequence"/>
</dbReference>
<dbReference type="InterPro" id="IPR000600">
    <property type="entry name" value="ROK"/>
</dbReference>
<dbReference type="AlphaFoldDB" id="A0A368LPT4"/>
<name>A0A368LPT4_9VIBR</name>
<organism evidence="1 2">
    <name type="scientific">Vibrio casei</name>
    <dbReference type="NCBI Taxonomy" id="673372"/>
    <lineage>
        <taxon>Bacteria</taxon>
        <taxon>Pseudomonadati</taxon>
        <taxon>Pseudomonadota</taxon>
        <taxon>Gammaproteobacteria</taxon>
        <taxon>Vibrionales</taxon>
        <taxon>Vibrionaceae</taxon>
        <taxon>Vibrio</taxon>
    </lineage>
</organism>
<evidence type="ECO:0000313" key="1">
    <source>
        <dbReference type="EMBL" id="RCS73503.1"/>
    </source>
</evidence>
<dbReference type="Gene3D" id="3.30.420.40">
    <property type="match status" value="2"/>
</dbReference>
<sequence length="303" mass="33456">MMSELHYLALDIGGSAVKYGIITQSGEIVSKGSYPSPTTNIDDFWQQFEQHLLPLTRQYQVAGIAISAPGSVDCDSSIIYGHSALRYLHGPNFREHIQRHYQLHCEIENDANCAALAELWHSNIDDDFCLLVIGSGVGGATVINGKVHHGKHLHGAEFGYMFIGVDDDGKPVNLSGCGATRSLVQHTAKLLGIPEEQLNGKKVFELAEAGDERIQAIIDKWYQMLAYGLYNVQYCIDPDRIIIGGAISSRLDLLDKIEEKLAQIFVENPYSSVRPQLSVCKAGNDANLIGALFHYLQRQQLDT</sequence>
<dbReference type="OrthoDB" id="9810372at2"/>
<gene>
    <name evidence="1" type="ORF">CIK83_07685</name>
</gene>
<keyword evidence="2" id="KW-1185">Reference proteome</keyword>
<comment type="caution">
    <text evidence="1">The sequence shown here is derived from an EMBL/GenBank/DDBJ whole genome shotgun (WGS) entry which is preliminary data.</text>
</comment>
<dbReference type="RefSeq" id="WP_086959936.1">
    <property type="nucleotide sequence ID" value="NZ_AP018680.1"/>
</dbReference>
<proteinExistence type="predicted"/>
<dbReference type="InterPro" id="IPR043129">
    <property type="entry name" value="ATPase_NBD"/>
</dbReference>
<evidence type="ECO:0000313" key="2">
    <source>
        <dbReference type="Proteomes" id="UP000252479"/>
    </source>
</evidence>
<dbReference type="GeneID" id="303188796"/>
<dbReference type="SUPFAM" id="SSF53067">
    <property type="entry name" value="Actin-like ATPase domain"/>
    <property type="match status" value="1"/>
</dbReference>
<dbReference type="PANTHER" id="PTHR18964:SF170">
    <property type="entry name" value="SUGAR KINASE"/>
    <property type="match status" value="1"/>
</dbReference>